<dbReference type="GO" id="GO:0035556">
    <property type="term" value="P:intracellular signal transduction"/>
    <property type="evidence" value="ECO:0007669"/>
    <property type="project" value="TreeGrafter"/>
</dbReference>
<dbReference type="InterPro" id="IPR000719">
    <property type="entry name" value="Prot_kinase_dom"/>
</dbReference>
<comment type="catalytic activity">
    <reaction evidence="8">
        <text>L-threonyl-[protein] + ATP = O-phospho-L-threonyl-[protein] + ADP + H(+)</text>
        <dbReference type="Rhea" id="RHEA:46608"/>
        <dbReference type="Rhea" id="RHEA-COMP:11060"/>
        <dbReference type="Rhea" id="RHEA-COMP:11605"/>
        <dbReference type="ChEBI" id="CHEBI:15378"/>
        <dbReference type="ChEBI" id="CHEBI:30013"/>
        <dbReference type="ChEBI" id="CHEBI:30616"/>
        <dbReference type="ChEBI" id="CHEBI:61977"/>
        <dbReference type="ChEBI" id="CHEBI:456216"/>
        <dbReference type="EC" id="2.7.11.1"/>
    </reaction>
</comment>
<dbReference type="Pfam" id="PF00069">
    <property type="entry name" value="Pkinase"/>
    <property type="match status" value="1"/>
</dbReference>
<feature type="compositionally biased region" description="Polar residues" evidence="10">
    <location>
        <begin position="385"/>
        <end position="396"/>
    </location>
</feature>
<evidence type="ECO:0000256" key="8">
    <source>
        <dbReference type="ARBA" id="ARBA00047899"/>
    </source>
</evidence>
<feature type="domain" description="Protein kinase" evidence="11">
    <location>
        <begin position="1"/>
        <end position="204"/>
    </location>
</feature>
<keyword evidence="4" id="KW-0808">Transferase</keyword>
<dbReference type="FunFam" id="1.10.510.10:FF:000571">
    <property type="entry name" value="Maternal embryonic leucine zipper kinase"/>
    <property type="match status" value="1"/>
</dbReference>
<evidence type="ECO:0000313" key="13">
    <source>
        <dbReference type="Proteomes" id="UP000005226"/>
    </source>
</evidence>
<protein>
    <recommendedName>
        <fullName evidence="2">non-specific serine/threonine protein kinase</fullName>
        <ecNumber evidence="2">2.7.11.1</ecNumber>
    </recommendedName>
</protein>
<dbReference type="GO" id="GO:0005737">
    <property type="term" value="C:cytoplasm"/>
    <property type="evidence" value="ECO:0007669"/>
    <property type="project" value="TreeGrafter"/>
</dbReference>
<dbReference type="PANTHER" id="PTHR24346:SF80">
    <property type="entry name" value="HORMONALLY UP-REGULATED NEU TUMOR-ASSOCIATED KINASE"/>
    <property type="match status" value="1"/>
</dbReference>
<dbReference type="SMART" id="SM00220">
    <property type="entry name" value="S_TKc"/>
    <property type="match status" value="1"/>
</dbReference>
<feature type="compositionally biased region" description="Basic and acidic residues" evidence="10">
    <location>
        <begin position="257"/>
        <end position="277"/>
    </location>
</feature>
<keyword evidence="3" id="KW-0723">Serine/threonine-protein kinase</keyword>
<evidence type="ECO:0000256" key="5">
    <source>
        <dbReference type="ARBA" id="ARBA00022741"/>
    </source>
</evidence>
<dbReference type="PROSITE" id="PS50011">
    <property type="entry name" value="PROTEIN_KINASE_DOM"/>
    <property type="match status" value="1"/>
</dbReference>
<feature type="region of interest" description="Disordered" evidence="10">
    <location>
        <begin position="376"/>
        <end position="431"/>
    </location>
</feature>
<dbReference type="GeneTree" id="ENSGT00940000165963"/>
<proteinExistence type="inferred from homology"/>
<dbReference type="GO" id="GO:0005524">
    <property type="term" value="F:ATP binding"/>
    <property type="evidence" value="ECO:0007669"/>
    <property type="project" value="UniProtKB-KW"/>
</dbReference>
<comment type="similarity">
    <text evidence="1">Belongs to the protein kinase superfamily. CAMK Ser/Thr protein kinase family. SNF1 subfamily.</text>
</comment>
<dbReference type="AlphaFoldDB" id="A0A674MN02"/>
<gene>
    <name evidence="12" type="primary">hunk</name>
</gene>
<evidence type="ECO:0000256" key="1">
    <source>
        <dbReference type="ARBA" id="ARBA00006234"/>
    </source>
</evidence>
<keyword evidence="13" id="KW-1185">Reference proteome</keyword>
<feature type="region of interest" description="Disordered" evidence="10">
    <location>
        <begin position="250"/>
        <end position="308"/>
    </location>
</feature>
<evidence type="ECO:0000256" key="4">
    <source>
        <dbReference type="ARBA" id="ARBA00022679"/>
    </source>
</evidence>
<dbReference type="InParanoid" id="A0A674MN02"/>
<evidence type="ECO:0000256" key="9">
    <source>
        <dbReference type="ARBA" id="ARBA00048679"/>
    </source>
</evidence>
<dbReference type="InterPro" id="IPR011009">
    <property type="entry name" value="Kinase-like_dom_sf"/>
</dbReference>
<dbReference type="PROSITE" id="PS00108">
    <property type="entry name" value="PROTEIN_KINASE_ST"/>
    <property type="match status" value="1"/>
</dbReference>
<keyword evidence="7" id="KW-0067">ATP-binding</keyword>
<keyword evidence="5" id="KW-0547">Nucleotide-binding</keyword>
<dbReference type="PANTHER" id="PTHR24346">
    <property type="entry name" value="MAP/MICROTUBULE AFFINITY-REGULATING KINASE"/>
    <property type="match status" value="1"/>
</dbReference>
<evidence type="ECO:0000259" key="11">
    <source>
        <dbReference type="PROSITE" id="PS50011"/>
    </source>
</evidence>
<keyword evidence="6" id="KW-0418">Kinase</keyword>
<dbReference type="GO" id="GO:0004674">
    <property type="term" value="F:protein serine/threonine kinase activity"/>
    <property type="evidence" value="ECO:0007669"/>
    <property type="project" value="UniProtKB-KW"/>
</dbReference>
<evidence type="ECO:0000256" key="7">
    <source>
        <dbReference type="ARBA" id="ARBA00022840"/>
    </source>
</evidence>
<organism evidence="12 13">
    <name type="scientific">Takifugu rubripes</name>
    <name type="common">Japanese pufferfish</name>
    <name type="synonym">Fugu rubripes</name>
    <dbReference type="NCBI Taxonomy" id="31033"/>
    <lineage>
        <taxon>Eukaryota</taxon>
        <taxon>Metazoa</taxon>
        <taxon>Chordata</taxon>
        <taxon>Craniata</taxon>
        <taxon>Vertebrata</taxon>
        <taxon>Euteleostomi</taxon>
        <taxon>Actinopterygii</taxon>
        <taxon>Neopterygii</taxon>
        <taxon>Teleostei</taxon>
        <taxon>Neoteleostei</taxon>
        <taxon>Acanthomorphata</taxon>
        <taxon>Eupercaria</taxon>
        <taxon>Tetraodontiformes</taxon>
        <taxon>Tetradontoidea</taxon>
        <taxon>Tetraodontidae</taxon>
        <taxon>Takifugu</taxon>
    </lineage>
</organism>
<accession>A0A674MN02</accession>
<dbReference type="SUPFAM" id="SSF56112">
    <property type="entry name" value="Protein kinase-like (PK-like)"/>
    <property type="match status" value="1"/>
</dbReference>
<evidence type="ECO:0000256" key="2">
    <source>
        <dbReference type="ARBA" id="ARBA00012513"/>
    </source>
</evidence>
<dbReference type="EC" id="2.7.11.1" evidence="2"/>
<dbReference type="Proteomes" id="UP000005226">
    <property type="component" value="Chromosome 15"/>
</dbReference>
<reference evidence="12" key="3">
    <citation type="submission" date="2025-09" db="UniProtKB">
        <authorList>
            <consortium name="Ensembl"/>
        </authorList>
    </citation>
    <scope>IDENTIFICATION</scope>
</reference>
<evidence type="ECO:0000256" key="6">
    <source>
        <dbReference type="ARBA" id="ARBA00022777"/>
    </source>
</evidence>
<evidence type="ECO:0000256" key="10">
    <source>
        <dbReference type="SAM" id="MobiDB-lite"/>
    </source>
</evidence>
<name>A0A674MN02_TAKRU</name>
<dbReference type="InterPro" id="IPR008271">
    <property type="entry name" value="Ser/Thr_kinase_AS"/>
</dbReference>
<comment type="catalytic activity">
    <reaction evidence="9">
        <text>L-seryl-[protein] + ATP = O-phospho-L-seryl-[protein] + ADP + H(+)</text>
        <dbReference type="Rhea" id="RHEA:17989"/>
        <dbReference type="Rhea" id="RHEA-COMP:9863"/>
        <dbReference type="Rhea" id="RHEA-COMP:11604"/>
        <dbReference type="ChEBI" id="CHEBI:15378"/>
        <dbReference type="ChEBI" id="CHEBI:29999"/>
        <dbReference type="ChEBI" id="CHEBI:30616"/>
        <dbReference type="ChEBI" id="CHEBI:83421"/>
        <dbReference type="ChEBI" id="CHEBI:456216"/>
        <dbReference type="EC" id="2.7.11.1"/>
    </reaction>
</comment>
<sequence>MIRHPNITQLLDILETEKQLLPGDGAVPGGNLMNRIYDKKRLDERETQKYIRQLVLAVEHLHRAGVVHRDLKIENLLLDEQDNIKLIDFGLSNCAGILGYSDPFSTQCGSPAYAAPELLSRKKYGPKVDVWSIGVNMYAMLTGTLPFTVEPFSLRALHQKMVDKEMNPLPPSLSTAAICLLKKLLEPDPNKRPNIHQVMADSWLQLANKNTGAPYLNRSVDLSSSTHPWPRSVPKFISVWESVECINPPPPTYSVQDPHRGDQPNSVDAHDREDELQAQRGSQCRPHQPRMSHSGRLLPPQQENEETFQRIQSKPIIKHTPRDVCLDIGLGVLKHLRVKCLNDDTQLNEHCCITGQFCNWGCFYVFRRCSSRKKRREKNKKVSISRPSGGSMWTSSPSPPNRHPSTWPSARGPARKRNTEQVSRRRPQQRKHILTRQIYKRVYLFLFVSYRVG</sequence>
<dbReference type="Gene3D" id="1.10.510.10">
    <property type="entry name" value="Transferase(Phosphotransferase) domain 1"/>
    <property type="match status" value="1"/>
</dbReference>
<dbReference type="Ensembl" id="ENSTRUT00000074973.1">
    <property type="protein sequence ID" value="ENSTRUP00000062862.1"/>
    <property type="gene ID" value="ENSTRUG00000007755.3"/>
</dbReference>
<reference evidence="12 13" key="1">
    <citation type="journal article" date="2011" name="Genome Biol. Evol.">
        <title>Integration of the genetic map and genome assembly of fugu facilitates insights into distinct features of genome evolution in teleosts and mammals.</title>
        <authorList>
            <person name="Kai W."/>
            <person name="Kikuchi K."/>
            <person name="Tohari S."/>
            <person name="Chew A.K."/>
            <person name="Tay A."/>
            <person name="Fujiwara A."/>
            <person name="Hosoya S."/>
            <person name="Suetake H."/>
            <person name="Naruse K."/>
            <person name="Brenner S."/>
            <person name="Suzuki Y."/>
            <person name="Venkatesh B."/>
        </authorList>
    </citation>
    <scope>NUCLEOTIDE SEQUENCE [LARGE SCALE GENOMIC DNA]</scope>
</reference>
<evidence type="ECO:0000256" key="3">
    <source>
        <dbReference type="ARBA" id="ARBA00022527"/>
    </source>
</evidence>
<reference evidence="12" key="2">
    <citation type="submission" date="2025-08" db="UniProtKB">
        <authorList>
            <consortium name="Ensembl"/>
        </authorList>
    </citation>
    <scope>IDENTIFICATION</scope>
</reference>
<evidence type="ECO:0000313" key="12">
    <source>
        <dbReference type="Ensembl" id="ENSTRUP00000062862.1"/>
    </source>
</evidence>